<gene>
    <name evidence="1" type="ORF">GTA08_BOTSDO11616</name>
</gene>
<name>A0A8H4N9P6_9PEZI</name>
<evidence type="ECO:0000313" key="2">
    <source>
        <dbReference type="Proteomes" id="UP000572817"/>
    </source>
</evidence>
<accession>A0A8H4N9P6</accession>
<sequence>MSRSAATSHFEAQQSEFLPPPWSSIYLRFNFLHHTLSISCPSVTLPEAAPKMGFWKNPFSNSSPESKIEAAEVAQPAQPTPSSLPLPTVASPATSPPIEIAPAPPSRFDHARLSTPFEVRVVLAGTIAFFSGTALGMAHGSQAAGLRYRAENAHRLPTDATGWYLYHKSKNYHAMLGGVREGLRMGVKLSVWVSGFFMCEEAIDRARGLGDSRGDFASTVVAGLGTADRFPPITIARTAKMGLVVGLGYGLLQDAVTLLKGQRLSYIEYFRNIPTRFENCRQRNIEKALARRGDGSDNAQHT</sequence>
<comment type="caution">
    <text evidence="1">The sequence shown here is derived from an EMBL/GenBank/DDBJ whole genome shotgun (WGS) entry which is preliminary data.</text>
</comment>
<proteinExistence type="predicted"/>
<dbReference type="PANTHER" id="PTHR37852:SF1">
    <property type="entry name" value="HIG1 DOMAIN-CONTAINING PROTEIN"/>
    <property type="match status" value="1"/>
</dbReference>
<dbReference type="Proteomes" id="UP000572817">
    <property type="component" value="Unassembled WGS sequence"/>
</dbReference>
<reference evidence="1" key="1">
    <citation type="submission" date="2020-04" db="EMBL/GenBank/DDBJ databases">
        <title>Genome Assembly and Annotation of Botryosphaeria dothidea sdau 11-99, a Latent Pathogen of Apple Fruit Ring Rot in China.</title>
        <authorList>
            <person name="Yu C."/>
            <person name="Diao Y."/>
            <person name="Lu Q."/>
            <person name="Zhao J."/>
            <person name="Cui S."/>
            <person name="Peng C."/>
            <person name="He B."/>
            <person name="Liu H."/>
        </authorList>
    </citation>
    <scope>NUCLEOTIDE SEQUENCE [LARGE SCALE GENOMIC DNA]</scope>
    <source>
        <strain evidence="1">Sdau11-99</strain>
    </source>
</reference>
<dbReference type="AlphaFoldDB" id="A0A8H4N9P6"/>
<organism evidence="1 2">
    <name type="scientific">Botryosphaeria dothidea</name>
    <dbReference type="NCBI Taxonomy" id="55169"/>
    <lineage>
        <taxon>Eukaryota</taxon>
        <taxon>Fungi</taxon>
        <taxon>Dikarya</taxon>
        <taxon>Ascomycota</taxon>
        <taxon>Pezizomycotina</taxon>
        <taxon>Dothideomycetes</taxon>
        <taxon>Dothideomycetes incertae sedis</taxon>
        <taxon>Botryosphaeriales</taxon>
        <taxon>Botryosphaeriaceae</taxon>
        <taxon>Botryosphaeria</taxon>
    </lineage>
</organism>
<dbReference type="OrthoDB" id="5584028at2759"/>
<keyword evidence="2" id="KW-1185">Reference proteome</keyword>
<dbReference type="EMBL" id="WWBZ02000002">
    <property type="protein sequence ID" value="KAF4312478.1"/>
    <property type="molecule type" value="Genomic_DNA"/>
</dbReference>
<protein>
    <submittedName>
        <fullName evidence="1">Uncharacterized protein</fullName>
    </submittedName>
</protein>
<dbReference type="PANTHER" id="PTHR37852">
    <property type="entry name" value="YALI0B21208P"/>
    <property type="match status" value="1"/>
</dbReference>
<evidence type="ECO:0000313" key="1">
    <source>
        <dbReference type="EMBL" id="KAF4312478.1"/>
    </source>
</evidence>